<proteinExistence type="predicted"/>
<accession>A0A2R5FZ24</accession>
<dbReference type="Proteomes" id="UP000241890">
    <property type="component" value="Unassembled WGS sequence"/>
</dbReference>
<feature type="region of interest" description="Disordered" evidence="1">
    <location>
        <begin position="33"/>
        <end position="52"/>
    </location>
</feature>
<evidence type="ECO:0000256" key="1">
    <source>
        <dbReference type="SAM" id="MobiDB-lite"/>
    </source>
</evidence>
<sequence>MPPLVGDDSVVAAATDDLQSRIAQIALQARKRNPMGYKMTASPSSSPPSTPPRARTFVNTYSGQEIALLDTAQNVPGFLEEFW</sequence>
<gene>
    <name evidence="2" type="ORF">FCC1311_001992</name>
</gene>
<organism evidence="2 3">
    <name type="scientific">Hondaea fermentalgiana</name>
    <dbReference type="NCBI Taxonomy" id="2315210"/>
    <lineage>
        <taxon>Eukaryota</taxon>
        <taxon>Sar</taxon>
        <taxon>Stramenopiles</taxon>
        <taxon>Bigyra</taxon>
        <taxon>Labyrinthulomycetes</taxon>
        <taxon>Thraustochytrida</taxon>
        <taxon>Thraustochytriidae</taxon>
        <taxon>Hondaea</taxon>
    </lineage>
</organism>
<dbReference type="InParanoid" id="A0A2R5FZ24"/>
<name>A0A2R5FZ24_9STRA</name>
<keyword evidence="3" id="KW-1185">Reference proteome</keyword>
<evidence type="ECO:0000313" key="2">
    <source>
        <dbReference type="EMBL" id="GBG23980.1"/>
    </source>
</evidence>
<comment type="caution">
    <text evidence="2">The sequence shown here is derived from an EMBL/GenBank/DDBJ whole genome shotgun (WGS) entry which is preliminary data.</text>
</comment>
<dbReference type="AlphaFoldDB" id="A0A2R5FZ24"/>
<dbReference type="EMBL" id="BEYU01000001">
    <property type="protein sequence ID" value="GBG23980.1"/>
    <property type="molecule type" value="Genomic_DNA"/>
</dbReference>
<protein>
    <submittedName>
        <fullName evidence="2">Uncharacterized protein</fullName>
    </submittedName>
</protein>
<reference evidence="2 3" key="1">
    <citation type="submission" date="2017-12" db="EMBL/GenBank/DDBJ databases">
        <title>Sequencing, de novo assembly and annotation of complete genome of a new Thraustochytrid species, strain FCC1311.</title>
        <authorList>
            <person name="Sedici K."/>
            <person name="Godart F."/>
            <person name="Aiese Cigliano R."/>
            <person name="Sanseverino W."/>
            <person name="Barakat M."/>
            <person name="Ortet P."/>
            <person name="Marechal E."/>
            <person name="Cagnac O."/>
            <person name="Amato A."/>
        </authorList>
    </citation>
    <scope>NUCLEOTIDE SEQUENCE [LARGE SCALE GENOMIC DNA]</scope>
</reference>
<evidence type="ECO:0000313" key="3">
    <source>
        <dbReference type="Proteomes" id="UP000241890"/>
    </source>
</evidence>